<organism evidence="3 4">
    <name type="scientific">Micromonospora polyrhachis</name>
    <dbReference type="NCBI Taxonomy" id="1282883"/>
    <lineage>
        <taxon>Bacteria</taxon>
        <taxon>Bacillati</taxon>
        <taxon>Actinomycetota</taxon>
        <taxon>Actinomycetes</taxon>
        <taxon>Micromonosporales</taxon>
        <taxon>Micromonosporaceae</taxon>
        <taxon>Micromonospora</taxon>
    </lineage>
</organism>
<evidence type="ECO:0000313" key="3">
    <source>
        <dbReference type="EMBL" id="MBB4957321.1"/>
    </source>
</evidence>
<dbReference type="InterPro" id="IPR002372">
    <property type="entry name" value="PQQ_rpt_dom"/>
</dbReference>
<protein>
    <submittedName>
        <fullName evidence="3">Outer membrane protein assembly factor BamB</fullName>
    </submittedName>
</protein>
<evidence type="ECO:0000313" key="4">
    <source>
        <dbReference type="Proteomes" id="UP000578819"/>
    </source>
</evidence>
<dbReference type="PANTHER" id="PTHR34512:SF30">
    <property type="entry name" value="OUTER MEMBRANE PROTEIN ASSEMBLY FACTOR BAMB"/>
    <property type="match status" value="1"/>
</dbReference>
<dbReference type="Pfam" id="PF13360">
    <property type="entry name" value="PQQ_2"/>
    <property type="match status" value="1"/>
</dbReference>
<dbReference type="Proteomes" id="UP000578819">
    <property type="component" value="Unassembled WGS sequence"/>
</dbReference>
<evidence type="ECO:0000259" key="2">
    <source>
        <dbReference type="Pfam" id="PF13360"/>
    </source>
</evidence>
<dbReference type="Gene3D" id="2.40.128.630">
    <property type="match status" value="1"/>
</dbReference>
<feature type="domain" description="Pyrrolo-quinoline quinone repeat" evidence="2">
    <location>
        <begin position="3"/>
        <end position="89"/>
    </location>
</feature>
<comment type="caution">
    <text evidence="3">The sequence shown here is derived from an EMBL/GenBank/DDBJ whole genome shotgun (WGS) entry which is preliminary data.</text>
</comment>
<proteinExistence type="predicted"/>
<dbReference type="AlphaFoldDB" id="A0A7W7SME2"/>
<sequence length="370" mass="39618">MLGEFRWERQLHQRGVAADVAVAQGRIVVHERRSRLVCLDSRDGTVHWDAPVGDWPRGFVIAGDRCLVLTSGSHQLICLDLVTGTTLWRVSLPVYTGHVTATADTVLVGGWRDYTPLVAFDLYDGRPLWRTSTSVAAMLPLAWGGGVLLGRAREAWLLHPRDGSELGRWRLPEPMAVSDAATFTAVGPDRCLVPCGPRSIVALRLSSGAVDRFFDHHVDLVVTATEFTAGIVWVRERRAGYLAVDPVRGSTMCRVDVGQPLVGGIVPTGPGFVLAGENGTLYRVGADGVVVGRLSVTRRIAALADLGTGGLVMVTKGTLRAVESYAPRAGDQGEEACLGRTRATGEPAGSRLPGRGASYDGRRPGVAQEE</sequence>
<dbReference type="PANTHER" id="PTHR34512">
    <property type="entry name" value="CELL SURFACE PROTEIN"/>
    <property type="match status" value="1"/>
</dbReference>
<accession>A0A7W7SME2</accession>
<name>A0A7W7SME2_9ACTN</name>
<feature type="region of interest" description="Disordered" evidence="1">
    <location>
        <begin position="330"/>
        <end position="370"/>
    </location>
</feature>
<gene>
    <name evidence="3" type="ORF">FHR38_001054</name>
</gene>
<dbReference type="InterPro" id="IPR011047">
    <property type="entry name" value="Quinoprotein_ADH-like_sf"/>
</dbReference>
<dbReference type="InterPro" id="IPR015943">
    <property type="entry name" value="WD40/YVTN_repeat-like_dom_sf"/>
</dbReference>
<keyword evidence="4" id="KW-1185">Reference proteome</keyword>
<reference evidence="3 4" key="1">
    <citation type="submission" date="2020-08" db="EMBL/GenBank/DDBJ databases">
        <title>Sequencing the genomes of 1000 actinobacteria strains.</title>
        <authorList>
            <person name="Klenk H.-P."/>
        </authorList>
    </citation>
    <scope>NUCLEOTIDE SEQUENCE [LARGE SCALE GENOMIC DNA]</scope>
    <source>
        <strain evidence="3 4">DSM 45886</strain>
    </source>
</reference>
<dbReference type="Gene3D" id="2.130.10.10">
    <property type="entry name" value="YVTN repeat-like/Quinoprotein amine dehydrogenase"/>
    <property type="match status" value="1"/>
</dbReference>
<dbReference type="SUPFAM" id="SSF50998">
    <property type="entry name" value="Quinoprotein alcohol dehydrogenase-like"/>
    <property type="match status" value="1"/>
</dbReference>
<dbReference type="RefSeq" id="WP_184533241.1">
    <property type="nucleotide sequence ID" value="NZ_JACHJW010000001.1"/>
</dbReference>
<dbReference type="EMBL" id="JACHJW010000001">
    <property type="protein sequence ID" value="MBB4957321.1"/>
    <property type="molecule type" value="Genomic_DNA"/>
</dbReference>
<evidence type="ECO:0000256" key="1">
    <source>
        <dbReference type="SAM" id="MobiDB-lite"/>
    </source>
</evidence>